<organism evidence="2 3">
    <name type="scientific">Flavonifractor plautii</name>
    <name type="common">Fusobacterium plautii</name>
    <dbReference type="NCBI Taxonomy" id="292800"/>
    <lineage>
        <taxon>Bacteria</taxon>
        <taxon>Bacillati</taxon>
        <taxon>Bacillota</taxon>
        <taxon>Clostridia</taxon>
        <taxon>Eubacteriales</taxon>
        <taxon>Oscillospiraceae</taxon>
        <taxon>Flavonifractor</taxon>
    </lineage>
</organism>
<dbReference type="EMBL" id="CYZT01000729">
    <property type="protein sequence ID" value="CUQ16231.1"/>
    <property type="molecule type" value="Genomic_DNA"/>
</dbReference>
<evidence type="ECO:0000313" key="2">
    <source>
        <dbReference type="EMBL" id="CUQ16231.1"/>
    </source>
</evidence>
<protein>
    <submittedName>
        <fullName evidence="2">Uncharacterized protein</fullName>
    </submittedName>
</protein>
<accession>A0A174U686</accession>
<evidence type="ECO:0000313" key="3">
    <source>
        <dbReference type="Proteomes" id="UP000095746"/>
    </source>
</evidence>
<dbReference type="AlphaFoldDB" id="A0A174U686"/>
<name>A0A174U686_FLAPL</name>
<proteinExistence type="predicted"/>
<sequence length="188" mass="21575">MIRRQSAPSRWPFRCIAPGKNGPSPNPCTTPSQAAGARTRRTLSGRTTAWPFGRMMRPRELTSTAGISWPTMPGTNMRRRRGFRRRCLHWTPWASTAAPPVSGPGWRLWAPRCWCSSSACTWGWCSCWPRRRCWPFSSSHRRRTTPPATSSWPGWVRRSGCGPGRWISKYSSPFSCPWPWRWSTPPWA</sequence>
<dbReference type="Proteomes" id="UP000095746">
    <property type="component" value="Unassembled WGS sequence"/>
</dbReference>
<gene>
    <name evidence="2" type="ORF">ERS852411_04049</name>
</gene>
<reference evidence="2 3" key="1">
    <citation type="submission" date="2015-09" db="EMBL/GenBank/DDBJ databases">
        <authorList>
            <consortium name="Pathogen Informatics"/>
        </authorList>
    </citation>
    <scope>NUCLEOTIDE SEQUENCE [LARGE SCALE GENOMIC DNA]</scope>
    <source>
        <strain evidence="2 3">2789STDY5608854</strain>
    </source>
</reference>
<feature type="region of interest" description="Disordered" evidence="1">
    <location>
        <begin position="18"/>
        <end position="37"/>
    </location>
</feature>
<evidence type="ECO:0000256" key="1">
    <source>
        <dbReference type="SAM" id="MobiDB-lite"/>
    </source>
</evidence>